<name>A0A094NYM5_9ZZZZ</name>
<proteinExistence type="predicted"/>
<accession>A0A094NYM5</accession>
<evidence type="ECO:0000313" key="1">
    <source>
        <dbReference type="EMBL" id="KGA03587.1"/>
    </source>
</evidence>
<comment type="caution">
    <text evidence="1">The sequence shown here is derived from an EMBL/GenBank/DDBJ whole genome shotgun (WGS) entry which is preliminary data.</text>
</comment>
<protein>
    <recommendedName>
        <fullName evidence="2">Shikimate kinase</fullName>
    </recommendedName>
</protein>
<evidence type="ECO:0008006" key="2">
    <source>
        <dbReference type="Google" id="ProtNLM"/>
    </source>
</evidence>
<sequence length="55" mass="6295">PLLAINPRQQWMQLMEKRRGIYEALATRSFNTDNRKPAEVAREIADVIGVINADN</sequence>
<dbReference type="InterPro" id="IPR027417">
    <property type="entry name" value="P-loop_NTPase"/>
</dbReference>
<feature type="non-terminal residue" evidence="1">
    <location>
        <position position="1"/>
    </location>
</feature>
<gene>
    <name evidence="1" type="ORF">GM49_1215</name>
</gene>
<reference evidence="1" key="1">
    <citation type="submission" date="2014-05" db="EMBL/GenBank/DDBJ databases">
        <title>Key roles for freshwater Actinobacteria revealed by deep metagenomic sequencing.</title>
        <authorList>
            <person name="Ghai R."/>
            <person name="Mizuno C.M."/>
            <person name="Picazo A."/>
            <person name="Camacho A."/>
            <person name="Rodriguez-Valera F."/>
        </authorList>
    </citation>
    <scope>NUCLEOTIDE SEQUENCE</scope>
</reference>
<dbReference type="AlphaFoldDB" id="A0A094NYM5"/>
<dbReference type="Gene3D" id="3.40.50.300">
    <property type="entry name" value="P-loop containing nucleotide triphosphate hydrolases"/>
    <property type="match status" value="1"/>
</dbReference>
<organism evidence="1">
    <name type="scientific">freshwater metagenome</name>
    <dbReference type="NCBI Taxonomy" id="449393"/>
    <lineage>
        <taxon>unclassified sequences</taxon>
        <taxon>metagenomes</taxon>
        <taxon>ecological metagenomes</taxon>
    </lineage>
</organism>
<dbReference type="EMBL" id="JNSJ01000009">
    <property type="protein sequence ID" value="KGA03587.1"/>
    <property type="molecule type" value="Genomic_DNA"/>
</dbReference>